<name>A0A0D2CP54_9EURO</name>
<accession>A0A0D2CP54</accession>
<dbReference type="GeneID" id="25332324"/>
<dbReference type="RefSeq" id="XP_013312311.1">
    <property type="nucleotide sequence ID" value="XM_013456857.1"/>
</dbReference>
<protein>
    <submittedName>
        <fullName evidence="1">Uncharacterized protein</fullName>
    </submittedName>
</protein>
<evidence type="ECO:0000313" key="1">
    <source>
        <dbReference type="EMBL" id="KIW51727.1"/>
    </source>
</evidence>
<dbReference type="HOGENOM" id="CLU_1906771_0_0_1"/>
<keyword evidence="2" id="KW-1185">Reference proteome</keyword>
<gene>
    <name evidence="1" type="ORF">PV05_10416</name>
</gene>
<sequence>MSTFRLPFNANRTGPPNFLPAHIDTYSASSHAVLRDKGEHRRIELPGSSTGLLGETTQAFSGTSSPFAPHAKARKLRSISGQVEVPPSKSKKKAVFIWQCCQDGKSAISIKTEHCPTCSHARCNNCRLQKITQ</sequence>
<dbReference type="EMBL" id="KN847322">
    <property type="protein sequence ID" value="KIW51727.1"/>
    <property type="molecule type" value="Genomic_DNA"/>
</dbReference>
<proteinExistence type="predicted"/>
<organism evidence="1 2">
    <name type="scientific">Exophiala xenobiotica</name>
    <dbReference type="NCBI Taxonomy" id="348802"/>
    <lineage>
        <taxon>Eukaryota</taxon>
        <taxon>Fungi</taxon>
        <taxon>Dikarya</taxon>
        <taxon>Ascomycota</taxon>
        <taxon>Pezizomycotina</taxon>
        <taxon>Eurotiomycetes</taxon>
        <taxon>Chaetothyriomycetidae</taxon>
        <taxon>Chaetothyriales</taxon>
        <taxon>Herpotrichiellaceae</taxon>
        <taxon>Exophiala</taxon>
    </lineage>
</organism>
<dbReference type="Proteomes" id="UP000054342">
    <property type="component" value="Unassembled WGS sequence"/>
</dbReference>
<dbReference type="EMBL" id="KN847322">
    <property type="protein sequence ID" value="KIW51726.1"/>
    <property type="molecule type" value="Genomic_DNA"/>
</dbReference>
<dbReference type="AlphaFoldDB" id="A0A0D2CP54"/>
<dbReference type="OrthoDB" id="3472818at2759"/>
<reference evidence="1 2" key="1">
    <citation type="submission" date="2015-01" db="EMBL/GenBank/DDBJ databases">
        <title>The Genome Sequence of Exophiala xenobiotica CBS118157.</title>
        <authorList>
            <consortium name="The Broad Institute Genomics Platform"/>
            <person name="Cuomo C."/>
            <person name="de Hoog S."/>
            <person name="Gorbushina A."/>
            <person name="Stielow B."/>
            <person name="Teixiera M."/>
            <person name="Abouelleil A."/>
            <person name="Chapman S.B."/>
            <person name="Priest M."/>
            <person name="Young S.K."/>
            <person name="Wortman J."/>
            <person name="Nusbaum C."/>
            <person name="Birren B."/>
        </authorList>
    </citation>
    <scope>NUCLEOTIDE SEQUENCE [LARGE SCALE GENOMIC DNA]</scope>
    <source>
        <strain evidence="1 2">CBS 118157</strain>
    </source>
</reference>
<dbReference type="RefSeq" id="XP_013312310.1">
    <property type="nucleotide sequence ID" value="XM_013456856.1"/>
</dbReference>
<evidence type="ECO:0000313" key="2">
    <source>
        <dbReference type="Proteomes" id="UP000054342"/>
    </source>
</evidence>